<keyword evidence="9" id="KW-1185">Reference proteome</keyword>
<keyword evidence="5" id="KW-0663">Pyridoxal phosphate</keyword>
<evidence type="ECO:0000256" key="6">
    <source>
        <dbReference type="ARBA" id="ARBA00024016"/>
    </source>
</evidence>
<name>A0ABN7AP68_9HEMI</name>
<keyword evidence="4" id="KW-0808">Transferase</keyword>
<feature type="domain" description="Aminotransferase class I/classII large" evidence="7">
    <location>
        <begin position="31"/>
        <end position="386"/>
    </location>
</feature>
<evidence type="ECO:0000256" key="5">
    <source>
        <dbReference type="ARBA" id="ARBA00022898"/>
    </source>
</evidence>
<organism evidence="8 9">
    <name type="scientific">Nesidiocoris tenuis</name>
    <dbReference type="NCBI Taxonomy" id="355587"/>
    <lineage>
        <taxon>Eukaryota</taxon>
        <taxon>Metazoa</taxon>
        <taxon>Ecdysozoa</taxon>
        <taxon>Arthropoda</taxon>
        <taxon>Hexapoda</taxon>
        <taxon>Insecta</taxon>
        <taxon>Pterygota</taxon>
        <taxon>Neoptera</taxon>
        <taxon>Paraneoptera</taxon>
        <taxon>Hemiptera</taxon>
        <taxon>Heteroptera</taxon>
        <taxon>Panheteroptera</taxon>
        <taxon>Cimicomorpha</taxon>
        <taxon>Miridae</taxon>
        <taxon>Dicyphina</taxon>
        <taxon>Nesidiocoris</taxon>
    </lineage>
</organism>
<keyword evidence="3 8" id="KW-0032">Aminotransferase</keyword>
<dbReference type="CDD" id="cd00609">
    <property type="entry name" value="AAT_like"/>
    <property type="match status" value="1"/>
</dbReference>
<dbReference type="EC" id="2.6.1.7" evidence="2"/>
<evidence type="ECO:0000313" key="9">
    <source>
        <dbReference type="Proteomes" id="UP001307889"/>
    </source>
</evidence>
<dbReference type="InterPro" id="IPR015424">
    <property type="entry name" value="PyrdxlP-dep_Trfase"/>
</dbReference>
<dbReference type="PANTHER" id="PTHR43807:SF20">
    <property type="entry name" value="FI04487P"/>
    <property type="match status" value="1"/>
</dbReference>
<dbReference type="SUPFAM" id="SSF53383">
    <property type="entry name" value="PLP-dependent transferases"/>
    <property type="match status" value="1"/>
</dbReference>
<comment type="cofactor">
    <cofactor evidence="1">
        <name>pyridoxal 5'-phosphate</name>
        <dbReference type="ChEBI" id="CHEBI:597326"/>
    </cofactor>
</comment>
<evidence type="ECO:0000256" key="1">
    <source>
        <dbReference type="ARBA" id="ARBA00001933"/>
    </source>
</evidence>
<dbReference type="InterPro" id="IPR015421">
    <property type="entry name" value="PyrdxlP-dep_Trfase_major"/>
</dbReference>
<protein>
    <recommendedName>
        <fullName evidence="2">kynurenine--oxoglutarate transaminase</fullName>
        <ecNumber evidence="2">2.6.1.7</ecNumber>
    </recommendedName>
</protein>
<proteinExistence type="predicted"/>
<reference evidence="8 9" key="1">
    <citation type="submission" date="2023-09" db="EMBL/GenBank/DDBJ databases">
        <title>Nesidiocoris tenuis whole genome shotgun sequence.</title>
        <authorList>
            <person name="Shibata T."/>
            <person name="Shimoda M."/>
            <person name="Kobayashi T."/>
            <person name="Uehara T."/>
        </authorList>
    </citation>
    <scope>NUCLEOTIDE SEQUENCE [LARGE SCALE GENOMIC DNA]</scope>
    <source>
        <strain evidence="8 9">Japan</strain>
    </source>
</reference>
<dbReference type="InterPro" id="IPR004839">
    <property type="entry name" value="Aminotransferase_I/II_large"/>
</dbReference>
<accession>A0ABN7AP68</accession>
<evidence type="ECO:0000259" key="7">
    <source>
        <dbReference type="Pfam" id="PF00155"/>
    </source>
</evidence>
<dbReference type="EMBL" id="AP028912">
    <property type="protein sequence ID" value="BES94015.1"/>
    <property type="molecule type" value="Genomic_DNA"/>
</dbReference>
<dbReference type="GO" id="GO:0008483">
    <property type="term" value="F:transaminase activity"/>
    <property type="evidence" value="ECO:0007669"/>
    <property type="project" value="UniProtKB-KW"/>
</dbReference>
<dbReference type="Gene3D" id="3.40.640.10">
    <property type="entry name" value="Type I PLP-dependent aspartate aminotransferase-like (Major domain)"/>
    <property type="match status" value="1"/>
</dbReference>
<sequence>MTGKFDLALKYKGSEYTVWAEFIELAAKYHPLNLGQGFADFAAPGHVTRCLADVALSDDQPLLQQYSRGYGHVRLVSALSKIYSPLVGRELDSRKELITTAGAYEALFCAIFGHVNPGDEVILIEPFFDCYEPMVRAAGGKPVCIPLRPVETIGSVSSKDWKLNFEELESAFTKSTKLFILNTPHNPTGKVFTADELENIAFLCKKWNVLLLADEVYEWMVYQPAKHIRMCTLPGMWERTITVGSAGKTFSVTGWKIGWAYGPENLVKNMQVVHQNNVNSVNTVAQEAVARSLEYELARIDSPDCYLVSLARDLKGKRDILVKTIMETGMVPTIPEGGYFMLVDWSPLAYKVKLDDEPDTHKDFKFAKWMTKNVKIQGIPPSAFYSFPHKELGGNYVRYCFIKVSFIRAIRVGLNW</sequence>
<dbReference type="InterPro" id="IPR015422">
    <property type="entry name" value="PyrdxlP-dep_Trfase_small"/>
</dbReference>
<dbReference type="Gene3D" id="3.90.1150.10">
    <property type="entry name" value="Aspartate Aminotransferase, domain 1"/>
    <property type="match status" value="1"/>
</dbReference>
<evidence type="ECO:0000313" key="8">
    <source>
        <dbReference type="EMBL" id="BES94015.1"/>
    </source>
</evidence>
<evidence type="ECO:0000256" key="2">
    <source>
        <dbReference type="ARBA" id="ARBA00012751"/>
    </source>
</evidence>
<dbReference type="Pfam" id="PF00155">
    <property type="entry name" value="Aminotran_1_2"/>
    <property type="match status" value="1"/>
</dbReference>
<gene>
    <name evidence="8" type="ORF">NTJ_06824</name>
</gene>
<dbReference type="PANTHER" id="PTHR43807">
    <property type="entry name" value="FI04487P"/>
    <property type="match status" value="1"/>
</dbReference>
<comment type="pathway">
    <text evidence="6">Amino-acid degradation; L-kynurenine degradation; kynurenate from L-kynurenine: step 1/2.</text>
</comment>
<dbReference type="InterPro" id="IPR051326">
    <property type="entry name" value="Kynurenine-oxoglutarate_AT"/>
</dbReference>
<evidence type="ECO:0000256" key="3">
    <source>
        <dbReference type="ARBA" id="ARBA00022576"/>
    </source>
</evidence>
<evidence type="ECO:0000256" key="4">
    <source>
        <dbReference type="ARBA" id="ARBA00022679"/>
    </source>
</evidence>
<dbReference type="Proteomes" id="UP001307889">
    <property type="component" value="Chromosome 4"/>
</dbReference>